<name>A0A918G2L1_9ACTN</name>
<protein>
    <submittedName>
        <fullName evidence="1">Uncharacterized protein</fullName>
    </submittedName>
</protein>
<gene>
    <name evidence="1" type="ORF">GCM10010269_64310</name>
</gene>
<organism evidence="1 2">
    <name type="scientific">Streptomyces humidus</name>
    <dbReference type="NCBI Taxonomy" id="52259"/>
    <lineage>
        <taxon>Bacteria</taxon>
        <taxon>Bacillati</taxon>
        <taxon>Actinomycetota</taxon>
        <taxon>Actinomycetes</taxon>
        <taxon>Kitasatosporales</taxon>
        <taxon>Streptomycetaceae</taxon>
        <taxon>Streptomyces</taxon>
    </lineage>
</organism>
<reference evidence="1" key="1">
    <citation type="journal article" date="2014" name="Int. J. Syst. Evol. Microbiol.">
        <title>Complete genome sequence of Corynebacterium casei LMG S-19264T (=DSM 44701T), isolated from a smear-ripened cheese.</title>
        <authorList>
            <consortium name="US DOE Joint Genome Institute (JGI-PGF)"/>
            <person name="Walter F."/>
            <person name="Albersmeier A."/>
            <person name="Kalinowski J."/>
            <person name="Ruckert C."/>
        </authorList>
    </citation>
    <scope>NUCLEOTIDE SEQUENCE</scope>
    <source>
        <strain evidence="1">JCM 4386</strain>
    </source>
</reference>
<reference evidence="1" key="2">
    <citation type="submission" date="2020-09" db="EMBL/GenBank/DDBJ databases">
        <authorList>
            <person name="Sun Q."/>
            <person name="Ohkuma M."/>
        </authorList>
    </citation>
    <scope>NUCLEOTIDE SEQUENCE</scope>
    <source>
        <strain evidence="1">JCM 4386</strain>
    </source>
</reference>
<accession>A0A918G2L1</accession>
<evidence type="ECO:0000313" key="1">
    <source>
        <dbReference type="EMBL" id="GGS16206.1"/>
    </source>
</evidence>
<sequence>MTTPPAVAPEAAWNRMTRLHMDLDRLTRRLLERQAGMDVSLPPPDFSHPQTAFFATTVWTSAWYKEAWSVSHGWLESQAKALGHTVPDAKFVHVLGRLRTFLVHHVDRSRPKDEKTEKTCVEWFEAACGSAVPHAADEWHECLARLLAQNEAHTQFVFDTAKSVERSANRDTLVDQWRSVLERRDYPRYQRSLQEAAGDLGLERLDDRQLNGIHDQYRARWEKAISQLPHEADFTSAMRLMAEWALLADTGRSLAVGAAGVIRTLGLPPGVKVAQALRLAQLLHEIHPDDTTDELLRRLSWHWKGLFTPM</sequence>
<dbReference type="Proteomes" id="UP000606194">
    <property type="component" value="Unassembled WGS sequence"/>
</dbReference>
<evidence type="ECO:0000313" key="2">
    <source>
        <dbReference type="Proteomes" id="UP000606194"/>
    </source>
</evidence>
<dbReference type="AlphaFoldDB" id="A0A918G2L1"/>
<dbReference type="EMBL" id="BMTL01000032">
    <property type="protein sequence ID" value="GGS16206.1"/>
    <property type="molecule type" value="Genomic_DNA"/>
</dbReference>
<keyword evidence="2" id="KW-1185">Reference proteome</keyword>
<dbReference type="RefSeq" id="WP_190152857.1">
    <property type="nucleotide sequence ID" value="NZ_BMTL01000032.1"/>
</dbReference>
<proteinExistence type="predicted"/>
<comment type="caution">
    <text evidence="1">The sequence shown here is derived from an EMBL/GenBank/DDBJ whole genome shotgun (WGS) entry which is preliminary data.</text>
</comment>